<sequence>MEVADDTHGILHHDWEKSLDAGESDSVEMVFDAPPSAKELDIKITPDLLLDPANWKLTL</sequence>
<organism evidence="1 2">
    <name type="scientific">Streptomyces halobius</name>
    <dbReference type="NCBI Taxonomy" id="2879846"/>
    <lineage>
        <taxon>Bacteria</taxon>
        <taxon>Bacillati</taxon>
        <taxon>Actinomycetota</taxon>
        <taxon>Actinomycetes</taxon>
        <taxon>Kitasatosporales</taxon>
        <taxon>Streptomycetaceae</taxon>
        <taxon>Streptomyces</taxon>
    </lineage>
</organism>
<reference evidence="1" key="1">
    <citation type="submission" date="2021-10" db="EMBL/GenBank/DDBJ databases">
        <title>Streptomyces nigrumlapis sp.nov.,an antimicrobial producing actinobacterium isolated from Black Gobi rocks.</title>
        <authorList>
            <person name="Wen Y."/>
            <person name="Zhang W."/>
            <person name="Liu X.G."/>
        </authorList>
    </citation>
    <scope>NUCLEOTIDE SEQUENCE</scope>
    <source>
        <strain evidence="1">ST13-2-2</strain>
    </source>
</reference>
<dbReference type="RefSeq" id="WP_248865865.1">
    <property type="nucleotide sequence ID" value="NZ_CP086322.1"/>
</dbReference>
<dbReference type="EMBL" id="CP086322">
    <property type="protein sequence ID" value="UQA95011.1"/>
    <property type="molecule type" value="Genomic_DNA"/>
</dbReference>
<evidence type="ECO:0000313" key="1">
    <source>
        <dbReference type="EMBL" id="UQA95011.1"/>
    </source>
</evidence>
<accession>A0ABY4MF85</accession>
<name>A0ABY4MF85_9ACTN</name>
<protein>
    <submittedName>
        <fullName evidence="1">Uncharacterized protein</fullName>
    </submittedName>
</protein>
<gene>
    <name evidence="1" type="ORF">K9S39_26960</name>
</gene>
<proteinExistence type="predicted"/>
<dbReference type="Proteomes" id="UP000830115">
    <property type="component" value="Chromosome"/>
</dbReference>
<keyword evidence="2" id="KW-1185">Reference proteome</keyword>
<evidence type="ECO:0000313" key="2">
    <source>
        <dbReference type="Proteomes" id="UP000830115"/>
    </source>
</evidence>